<feature type="transmembrane region" description="Helical" evidence="6">
    <location>
        <begin position="401"/>
        <end position="423"/>
    </location>
</feature>
<proteinExistence type="predicted"/>
<dbReference type="PANTHER" id="PTHR22913:SF12">
    <property type="entry name" value="MANNURONAN SYNTHASE"/>
    <property type="match status" value="1"/>
</dbReference>
<feature type="transmembrane region" description="Helical" evidence="6">
    <location>
        <begin position="341"/>
        <end position="364"/>
    </location>
</feature>
<reference evidence="8" key="1">
    <citation type="journal article" date="2019" name="Int. J. Syst. Evol. Microbiol.">
        <title>The Global Catalogue of Microorganisms (GCM) 10K type strain sequencing project: providing services to taxonomists for standard genome sequencing and annotation.</title>
        <authorList>
            <consortium name="The Broad Institute Genomics Platform"/>
            <consortium name="The Broad Institute Genome Sequencing Center for Infectious Disease"/>
            <person name="Wu L."/>
            <person name="Ma J."/>
        </authorList>
    </citation>
    <scope>NUCLEOTIDE SEQUENCE [LARGE SCALE GENOMIC DNA]</scope>
    <source>
        <strain evidence="8">JCM 9377</strain>
    </source>
</reference>
<dbReference type="PANTHER" id="PTHR22913">
    <property type="entry name" value="HYALURONAN SYNTHASE"/>
    <property type="match status" value="1"/>
</dbReference>
<dbReference type="RefSeq" id="WP_344833354.1">
    <property type="nucleotide sequence ID" value="NZ_BAAAUV010000015.1"/>
</dbReference>
<keyword evidence="6" id="KW-0812">Transmembrane</keyword>
<comment type="subcellular location">
    <subcellularLocation>
        <location evidence="1">Cell membrane</location>
    </subcellularLocation>
</comment>
<accession>A0ABP6QF12</accession>
<name>A0ABP6QF12_9ACTN</name>
<evidence type="ECO:0000256" key="3">
    <source>
        <dbReference type="ARBA" id="ARBA00022676"/>
    </source>
</evidence>
<evidence type="ECO:0000256" key="6">
    <source>
        <dbReference type="SAM" id="Phobius"/>
    </source>
</evidence>
<evidence type="ECO:0000313" key="8">
    <source>
        <dbReference type="Proteomes" id="UP001501237"/>
    </source>
</evidence>
<feature type="transmembrane region" description="Helical" evidence="6">
    <location>
        <begin position="22"/>
        <end position="44"/>
    </location>
</feature>
<organism evidence="7 8">
    <name type="scientific">Actinocorallia longicatena</name>
    <dbReference type="NCBI Taxonomy" id="111803"/>
    <lineage>
        <taxon>Bacteria</taxon>
        <taxon>Bacillati</taxon>
        <taxon>Actinomycetota</taxon>
        <taxon>Actinomycetes</taxon>
        <taxon>Streptosporangiales</taxon>
        <taxon>Thermomonosporaceae</taxon>
        <taxon>Actinocorallia</taxon>
    </lineage>
</organism>
<dbReference type="InterPro" id="IPR029044">
    <property type="entry name" value="Nucleotide-diphossugar_trans"/>
</dbReference>
<keyword evidence="3" id="KW-0328">Glycosyltransferase</keyword>
<feature type="transmembrane region" description="Helical" evidence="6">
    <location>
        <begin position="56"/>
        <end position="77"/>
    </location>
</feature>
<keyword evidence="4" id="KW-0808">Transferase</keyword>
<keyword evidence="5 6" id="KW-0472">Membrane</keyword>
<dbReference type="Pfam" id="PF13641">
    <property type="entry name" value="Glyco_tranf_2_3"/>
    <property type="match status" value="1"/>
</dbReference>
<keyword evidence="6" id="KW-1133">Transmembrane helix</keyword>
<evidence type="ECO:0000313" key="7">
    <source>
        <dbReference type="EMBL" id="GAA3225471.1"/>
    </source>
</evidence>
<dbReference type="CDD" id="cd06423">
    <property type="entry name" value="CESA_like"/>
    <property type="match status" value="1"/>
</dbReference>
<evidence type="ECO:0000256" key="4">
    <source>
        <dbReference type="ARBA" id="ARBA00022679"/>
    </source>
</evidence>
<dbReference type="Gene3D" id="3.90.550.10">
    <property type="entry name" value="Spore Coat Polysaccharide Biosynthesis Protein SpsA, Chain A"/>
    <property type="match status" value="1"/>
</dbReference>
<evidence type="ECO:0000256" key="2">
    <source>
        <dbReference type="ARBA" id="ARBA00022475"/>
    </source>
</evidence>
<keyword evidence="8" id="KW-1185">Reference proteome</keyword>
<feature type="transmembrane region" description="Helical" evidence="6">
    <location>
        <begin position="376"/>
        <end position="395"/>
    </location>
</feature>
<keyword evidence="2" id="KW-1003">Cell membrane</keyword>
<dbReference type="EMBL" id="BAAAUV010000015">
    <property type="protein sequence ID" value="GAA3225471.1"/>
    <property type="molecule type" value="Genomic_DNA"/>
</dbReference>
<comment type="caution">
    <text evidence="7">The sequence shown here is derived from an EMBL/GenBank/DDBJ whole genome shotgun (WGS) entry which is preliminary data.</text>
</comment>
<dbReference type="Proteomes" id="UP001501237">
    <property type="component" value="Unassembled WGS sequence"/>
</dbReference>
<dbReference type="SUPFAM" id="SSF53448">
    <property type="entry name" value="Nucleotide-diphospho-sugar transferases"/>
    <property type="match status" value="1"/>
</dbReference>
<sequence>MDETTGDVPRSRLPRNKVSPSVVGKVAAFIGITSVCAIILWHVIVKVMFMRGNIFIPLYTILVAGYMLSRFLLAAFYRPPRDAGITPSIAIVVPAYNESSAVARTIHSLMALEYPPHLLEIVVINDGSTDDTWDHMVEAASQYAPGRVRCVNPGVNQGKRKAMAVGIRETRAEILVFVDSDSMPAPNAVYKLVQGFADKKVGAISGLTYVRNAETNALTRMQAARYYVSFQLLKSAESVLNAVTCCSGCFAAYRRAAVTPLLDQWENQTFLGRECTHGDDRALTARVIKTGWKTIYDSQAEAWTDAPDEYRKFFKQQLRWKKSWSREGPMLLSHVWRSRPLALLPIAIQTMAGLLSPFVIAYSLAVPIMGGKFPIIYFLGLYMVAMAFALLYRMFRNDGLWLYAFFGTFFYISFSPQLVWAILRIRDGKWGTRPSTAGTTNISKQERRVARAGKAA</sequence>
<gene>
    <name evidence="7" type="ORF">GCM10010468_53140</name>
</gene>
<protein>
    <submittedName>
        <fullName evidence="7">Glycosyltransferase family 2 protein</fullName>
    </submittedName>
</protein>
<evidence type="ECO:0000256" key="5">
    <source>
        <dbReference type="ARBA" id="ARBA00023136"/>
    </source>
</evidence>
<evidence type="ECO:0000256" key="1">
    <source>
        <dbReference type="ARBA" id="ARBA00004236"/>
    </source>
</evidence>